<dbReference type="GO" id="GO:0004305">
    <property type="term" value="F:ethanolamine kinase activity"/>
    <property type="evidence" value="ECO:0007669"/>
    <property type="project" value="UniProtKB-EC"/>
</dbReference>
<name>A0A7R9PV29_9ACAR</name>
<keyword evidence="1" id="KW-0443">Lipid metabolism</keyword>
<organism evidence="4">
    <name type="scientific">Medioppia subpectinata</name>
    <dbReference type="NCBI Taxonomy" id="1979941"/>
    <lineage>
        <taxon>Eukaryota</taxon>
        <taxon>Metazoa</taxon>
        <taxon>Ecdysozoa</taxon>
        <taxon>Arthropoda</taxon>
        <taxon>Chelicerata</taxon>
        <taxon>Arachnida</taxon>
        <taxon>Acari</taxon>
        <taxon>Acariformes</taxon>
        <taxon>Sarcoptiformes</taxon>
        <taxon>Oribatida</taxon>
        <taxon>Brachypylina</taxon>
        <taxon>Oppioidea</taxon>
        <taxon>Oppiidae</taxon>
        <taxon>Medioppia</taxon>
    </lineage>
</organism>
<evidence type="ECO:0000256" key="2">
    <source>
        <dbReference type="ARBA" id="ARBA00023264"/>
    </source>
</evidence>
<evidence type="ECO:0000313" key="4">
    <source>
        <dbReference type="EMBL" id="CAD7621003.1"/>
    </source>
</evidence>
<keyword evidence="1" id="KW-0444">Lipid biosynthesis</keyword>
<dbReference type="PANTHER" id="PTHR22603:SF93">
    <property type="entry name" value="RE24176P"/>
    <property type="match status" value="1"/>
</dbReference>
<dbReference type="Gene3D" id="3.90.1200.10">
    <property type="match status" value="2"/>
</dbReference>
<dbReference type="GO" id="GO:0006646">
    <property type="term" value="P:phosphatidylethanolamine biosynthetic process"/>
    <property type="evidence" value="ECO:0007669"/>
    <property type="project" value="TreeGrafter"/>
</dbReference>
<dbReference type="InterPro" id="IPR011009">
    <property type="entry name" value="Kinase-like_dom_sf"/>
</dbReference>
<gene>
    <name evidence="4" type="ORF">OSB1V03_LOCUS1483</name>
</gene>
<dbReference type="AlphaFoldDB" id="A0A7R9PV29"/>
<dbReference type="EMBL" id="CAJPIZ010000439">
    <property type="protein sequence ID" value="CAG2101433.1"/>
    <property type="molecule type" value="Genomic_DNA"/>
</dbReference>
<dbReference type="OrthoDB" id="6516455at2759"/>
<evidence type="ECO:0000256" key="3">
    <source>
        <dbReference type="ARBA" id="ARBA00038211"/>
    </source>
</evidence>
<dbReference type="Pfam" id="PF01633">
    <property type="entry name" value="Choline_kinase"/>
    <property type="match status" value="1"/>
</dbReference>
<keyword evidence="1" id="KW-0594">Phospholipid biosynthesis</keyword>
<evidence type="ECO:0000256" key="1">
    <source>
        <dbReference type="ARBA" id="ARBA00023209"/>
    </source>
</evidence>
<dbReference type="Proteomes" id="UP000759131">
    <property type="component" value="Unassembled WGS sequence"/>
</dbReference>
<reference evidence="4" key="1">
    <citation type="submission" date="2020-11" db="EMBL/GenBank/DDBJ databases">
        <authorList>
            <person name="Tran Van P."/>
        </authorList>
    </citation>
    <scope>NUCLEOTIDE SEQUENCE</scope>
</reference>
<dbReference type="PANTHER" id="PTHR22603">
    <property type="entry name" value="CHOLINE/ETHANOALAMINE KINASE"/>
    <property type="match status" value="1"/>
</dbReference>
<keyword evidence="5" id="KW-1185">Reference proteome</keyword>
<dbReference type="EMBL" id="OC855014">
    <property type="protein sequence ID" value="CAD7621003.1"/>
    <property type="molecule type" value="Genomic_DNA"/>
</dbReference>
<comment type="similarity">
    <text evidence="3">Belongs to the choline/ethanolamine kinase family.</text>
</comment>
<keyword evidence="2" id="KW-1208">Phospholipid metabolism</keyword>
<dbReference type="SUPFAM" id="SSF56112">
    <property type="entry name" value="Protein kinase-like (PK-like)"/>
    <property type="match status" value="1"/>
</dbReference>
<dbReference type="Gene3D" id="3.30.200.20">
    <property type="entry name" value="Phosphorylase Kinase, domain 1"/>
    <property type="match status" value="1"/>
</dbReference>
<evidence type="ECO:0008006" key="6">
    <source>
        <dbReference type="Google" id="ProtNLM"/>
    </source>
</evidence>
<dbReference type="GO" id="GO:0005737">
    <property type="term" value="C:cytoplasm"/>
    <property type="evidence" value="ECO:0007669"/>
    <property type="project" value="TreeGrafter"/>
</dbReference>
<proteinExistence type="inferred from homology"/>
<protein>
    <recommendedName>
        <fullName evidence="6">Aminoglycoside phosphotransferase domain-containing protein</fullName>
    </recommendedName>
</protein>
<evidence type="ECO:0000313" key="5">
    <source>
        <dbReference type="Proteomes" id="UP000759131"/>
    </source>
</evidence>
<sequence length="347" mass="40585">MVGNIVGPTPPDIKEKCLHLCRDYLGGVWLNITVADIIVKRITGGLVNQLYYCGINEDKQTSDEKVPQEVSIRLYQNKLLINFNNKGYERLTDVIIAQLLSEKQLGPKIYGLFESGQIMKYYKHKRFRNEEQNNPKLVAELASKLARIHATDVPIRRTVCPVFNNYDMLYSDAMRLFDINLLVNECNCETLRDHNLSDELLWLRKTVDAVDSPIAFTHLDFRGGYDFGSAFADWGRLWDIEDTRIQFPTDNEIKPFVESYMKESVKIFGKEFTRDERNSLKNLIKEVKVFSLCGLMFYTLFTLKMNQSFNPDIPFDKKAVMQRTEYFYKNYYNLKERIIKENLLNKP</sequence>
<accession>A0A7R9PV29</accession>